<dbReference type="Gene3D" id="3.30.40.10">
    <property type="entry name" value="Zinc/RING finger domain, C3HC4 (zinc finger)"/>
    <property type="match status" value="1"/>
</dbReference>
<organism evidence="5 6">
    <name type="scientific">Meloidogyne graminicola</name>
    <dbReference type="NCBI Taxonomy" id="189291"/>
    <lineage>
        <taxon>Eukaryota</taxon>
        <taxon>Metazoa</taxon>
        <taxon>Ecdysozoa</taxon>
        <taxon>Nematoda</taxon>
        <taxon>Chromadorea</taxon>
        <taxon>Rhabditida</taxon>
        <taxon>Tylenchina</taxon>
        <taxon>Tylenchomorpha</taxon>
        <taxon>Tylenchoidea</taxon>
        <taxon>Meloidogynidae</taxon>
        <taxon>Meloidogyninae</taxon>
        <taxon>Meloidogyne</taxon>
    </lineage>
</organism>
<dbReference type="SMART" id="SM00184">
    <property type="entry name" value="RING"/>
    <property type="match status" value="1"/>
</dbReference>
<protein>
    <submittedName>
        <fullName evidence="5">RING-type domain-containing protein</fullName>
    </submittedName>
</protein>
<dbReference type="PANTHER" id="PTHR45676:SF41">
    <property type="entry name" value="RING-H2 FINGER PROTEIN ATL66"/>
    <property type="match status" value="1"/>
</dbReference>
<keyword evidence="2" id="KW-0862">Zinc</keyword>
<evidence type="ECO:0000259" key="4">
    <source>
        <dbReference type="PROSITE" id="PS50089"/>
    </source>
</evidence>
<keyword evidence="1 3" id="KW-0863">Zinc-finger</keyword>
<reference evidence="5" key="1">
    <citation type="journal article" date="2020" name="Ecol. Evol.">
        <title>Genome structure and content of the rice root-knot nematode (Meloidogyne graminicola).</title>
        <authorList>
            <person name="Phan N.T."/>
            <person name="Danchin E.G.J."/>
            <person name="Klopp C."/>
            <person name="Perfus-Barbeoch L."/>
            <person name="Kozlowski D.K."/>
            <person name="Koutsovoulos G.D."/>
            <person name="Lopez-Roques C."/>
            <person name="Bouchez O."/>
            <person name="Zahm M."/>
            <person name="Besnard G."/>
            <person name="Bellafiore S."/>
        </authorList>
    </citation>
    <scope>NUCLEOTIDE SEQUENCE</scope>
    <source>
        <strain evidence="5">VN-18</strain>
    </source>
</reference>
<evidence type="ECO:0000313" key="5">
    <source>
        <dbReference type="EMBL" id="KAF7635733.1"/>
    </source>
</evidence>
<accession>A0A8S9ZRB9</accession>
<evidence type="ECO:0000256" key="1">
    <source>
        <dbReference type="ARBA" id="ARBA00022771"/>
    </source>
</evidence>
<evidence type="ECO:0000256" key="2">
    <source>
        <dbReference type="ARBA" id="ARBA00022833"/>
    </source>
</evidence>
<evidence type="ECO:0000256" key="3">
    <source>
        <dbReference type="PROSITE-ProRule" id="PRU00175"/>
    </source>
</evidence>
<feature type="non-terminal residue" evidence="5">
    <location>
        <position position="78"/>
    </location>
</feature>
<sequence>KNIKINKNIIETFGKHTIENKQEKQVCECCSICLDEFKLNERAQQLIQCNHIFHKKCIQKWLKKNSTCPLCRKIVKIN</sequence>
<dbReference type="PROSITE" id="PS50089">
    <property type="entry name" value="ZF_RING_2"/>
    <property type="match status" value="1"/>
</dbReference>
<proteinExistence type="predicted"/>
<comment type="caution">
    <text evidence="5">The sequence shown here is derived from an EMBL/GenBank/DDBJ whole genome shotgun (WGS) entry which is preliminary data.</text>
</comment>
<gene>
    <name evidence="5" type="ORF">Mgra_00004825</name>
</gene>
<dbReference type="PANTHER" id="PTHR45676">
    <property type="entry name" value="RING-H2 FINGER PROTEIN ATL51-RELATED"/>
    <property type="match status" value="1"/>
</dbReference>
<keyword evidence="6" id="KW-1185">Reference proteome</keyword>
<dbReference type="AlphaFoldDB" id="A0A8S9ZRB9"/>
<dbReference type="OrthoDB" id="5823472at2759"/>
<dbReference type="GO" id="GO:0008270">
    <property type="term" value="F:zinc ion binding"/>
    <property type="evidence" value="ECO:0007669"/>
    <property type="project" value="UniProtKB-KW"/>
</dbReference>
<dbReference type="Pfam" id="PF13639">
    <property type="entry name" value="zf-RING_2"/>
    <property type="match status" value="1"/>
</dbReference>
<dbReference type="InterPro" id="IPR001841">
    <property type="entry name" value="Znf_RING"/>
</dbReference>
<dbReference type="Proteomes" id="UP000605970">
    <property type="component" value="Unassembled WGS sequence"/>
</dbReference>
<dbReference type="EMBL" id="JABEBT010000038">
    <property type="protein sequence ID" value="KAF7635733.1"/>
    <property type="molecule type" value="Genomic_DNA"/>
</dbReference>
<dbReference type="InterPro" id="IPR013083">
    <property type="entry name" value="Znf_RING/FYVE/PHD"/>
</dbReference>
<dbReference type="SUPFAM" id="SSF57850">
    <property type="entry name" value="RING/U-box"/>
    <property type="match status" value="1"/>
</dbReference>
<evidence type="ECO:0000313" key="6">
    <source>
        <dbReference type="Proteomes" id="UP000605970"/>
    </source>
</evidence>
<name>A0A8S9ZRB9_9BILA</name>
<keyword evidence="1 3" id="KW-0479">Metal-binding</keyword>
<feature type="domain" description="RING-type" evidence="4">
    <location>
        <begin position="30"/>
        <end position="72"/>
    </location>
</feature>